<gene>
    <name evidence="2" type="ORF">RM53_07385</name>
</gene>
<protein>
    <submittedName>
        <fullName evidence="2">Uncharacterized protein</fullName>
    </submittedName>
</protein>
<dbReference type="AlphaFoldDB" id="A0A0B4CCJ5"/>
<keyword evidence="1" id="KW-0812">Transmembrane</keyword>
<proteinExistence type="predicted"/>
<evidence type="ECO:0000313" key="2">
    <source>
        <dbReference type="EMBL" id="KIC58999.1"/>
    </source>
</evidence>
<reference evidence="2 3" key="1">
    <citation type="submission" date="2014-12" db="EMBL/GenBank/DDBJ databases">
        <title>Genome sequencing of Brevundimonas nasdae TPW30.</title>
        <authorList>
            <person name="Tan P.W."/>
            <person name="Chan K.-G."/>
        </authorList>
    </citation>
    <scope>NUCLEOTIDE SEQUENCE [LARGE SCALE GENOMIC DNA]</scope>
    <source>
        <strain evidence="2 3">TPW30</strain>
    </source>
</reference>
<evidence type="ECO:0000256" key="1">
    <source>
        <dbReference type="SAM" id="Phobius"/>
    </source>
</evidence>
<dbReference type="STRING" id="172043.RM53_07385"/>
<comment type="caution">
    <text evidence="2">The sequence shown here is derived from an EMBL/GenBank/DDBJ whole genome shotgun (WGS) entry which is preliminary data.</text>
</comment>
<dbReference type="EMBL" id="JWSY01000009">
    <property type="protein sequence ID" value="KIC58999.1"/>
    <property type="molecule type" value="Genomic_DNA"/>
</dbReference>
<organism evidence="2 3">
    <name type="scientific">Brevundimonas nasdae</name>
    <dbReference type="NCBI Taxonomy" id="172043"/>
    <lineage>
        <taxon>Bacteria</taxon>
        <taxon>Pseudomonadati</taxon>
        <taxon>Pseudomonadota</taxon>
        <taxon>Alphaproteobacteria</taxon>
        <taxon>Caulobacterales</taxon>
        <taxon>Caulobacteraceae</taxon>
        <taxon>Brevundimonas</taxon>
    </lineage>
</organism>
<sequence>MSAGSMLRALTPLGWLAAAAAVVALGVVLLGGLGFRWDPLNLQHKRLEAARTQARDATAVAAAHADARRIETEGAAAQARRVDHYHHMTGTADRATTAAVAQARSAVDADQSLETRRADRLRDHDGQLCRIAPALDGCAGAAGLAGGGDTPVHAGDPAG</sequence>
<keyword evidence="1" id="KW-1133">Transmembrane helix</keyword>
<accession>A0A0B4CCJ5</accession>
<feature type="transmembrane region" description="Helical" evidence="1">
    <location>
        <begin position="12"/>
        <end position="35"/>
    </location>
</feature>
<dbReference type="RefSeq" id="WP_039245562.1">
    <property type="nucleotide sequence ID" value="NZ_JWSY01000009.1"/>
</dbReference>
<evidence type="ECO:0000313" key="3">
    <source>
        <dbReference type="Proteomes" id="UP000031166"/>
    </source>
</evidence>
<keyword evidence="1" id="KW-0472">Membrane</keyword>
<name>A0A0B4CCJ5_9CAUL</name>
<dbReference type="Proteomes" id="UP000031166">
    <property type="component" value="Unassembled WGS sequence"/>
</dbReference>